<dbReference type="Gene3D" id="2.60.40.150">
    <property type="entry name" value="C2 domain"/>
    <property type="match status" value="1"/>
</dbReference>
<protein>
    <recommendedName>
        <fullName evidence="6">C2 domain-containing protein</fullName>
    </recommendedName>
</protein>
<dbReference type="InterPro" id="IPR035892">
    <property type="entry name" value="C2_domain_sf"/>
</dbReference>
<dbReference type="InterPro" id="IPR027483">
    <property type="entry name" value="PInositol-4-P-4/5-kinase_C_sf"/>
</dbReference>
<dbReference type="PROSITE" id="PS50004">
    <property type="entry name" value="C2"/>
    <property type="match status" value="1"/>
</dbReference>
<comment type="caution">
    <text evidence="4">The sequence shown here is derived from an EMBL/GenBank/DDBJ whole genome shotgun (WGS) entry which is preliminary data.</text>
</comment>
<keyword evidence="5" id="KW-1185">Reference proteome</keyword>
<dbReference type="Pfam" id="PF01504">
    <property type="entry name" value="PIP5K"/>
    <property type="match status" value="2"/>
</dbReference>
<dbReference type="PANTHER" id="PTHR23086">
    <property type="entry name" value="PHOSPHATIDYLINOSITOL-4-PHOSPHATE 5-KINASE"/>
    <property type="match status" value="1"/>
</dbReference>
<dbReference type="InterPro" id="IPR000008">
    <property type="entry name" value="C2_dom"/>
</dbReference>
<accession>A0ABN9TNL0</accession>
<evidence type="ECO:0008006" key="6">
    <source>
        <dbReference type="Google" id="ProtNLM"/>
    </source>
</evidence>
<dbReference type="SMART" id="SM00239">
    <property type="entry name" value="C2"/>
    <property type="match status" value="1"/>
</dbReference>
<dbReference type="Proteomes" id="UP001189429">
    <property type="component" value="Unassembled WGS sequence"/>
</dbReference>
<dbReference type="CDD" id="cd00139">
    <property type="entry name" value="PIPKc"/>
    <property type="match status" value="1"/>
</dbReference>
<dbReference type="InterPro" id="IPR002498">
    <property type="entry name" value="PInositol-4-P-4/5-kinase_core"/>
</dbReference>
<evidence type="ECO:0000256" key="1">
    <source>
        <dbReference type="PROSITE-ProRule" id="PRU00781"/>
    </source>
</evidence>
<dbReference type="Gene3D" id="3.30.810.10">
    <property type="entry name" value="2-Layer Sandwich"/>
    <property type="match status" value="1"/>
</dbReference>
<evidence type="ECO:0000313" key="5">
    <source>
        <dbReference type="Proteomes" id="UP001189429"/>
    </source>
</evidence>
<dbReference type="SMART" id="SM00330">
    <property type="entry name" value="PIPKc"/>
    <property type="match status" value="1"/>
</dbReference>
<dbReference type="PANTHER" id="PTHR23086:SF8">
    <property type="entry name" value="PHOSPHATIDYLINOSITOL 5-PHOSPHATE 4-KINASE, ISOFORM A"/>
    <property type="match status" value="1"/>
</dbReference>
<gene>
    <name evidence="4" type="ORF">PCOR1329_LOCUS40768</name>
</gene>
<sequence length="375" mass="41268">MLPGYQAHLRLGSSLIVRYGGLYRAQIPGGGVRYFTVMTSVFDTAYKVHETFDIKGSTFNRQKKPSESIGKDEDWIQASQRLRVPHGVRRRLRAAHERDAGFLAANGLMDYSLLVGIHHVGSEQPRDGARLGCGGDAESINGGLVSADGKHIYFAGLIDFLIFFGLRKEMESLMRKAQGHGEDASCVNPMHYAMRQVGFIQDSVLECYVQDDSVESFLQEGGAPGARGEELAAAGGVGALRVVVVAAQNLRNADLLTLSDPYAEVRLGLQNRRTPTVKDNLNPEWNCRLLFAVDEAHMVTGFEVEVAIWDEDSVKGVQGDNDLLGRLRVPMERVIREGAHPGFLEIQQKLQDAPKGELTLRLEFLPLSVLEVPPS</sequence>
<dbReference type="PROSITE" id="PS51455">
    <property type="entry name" value="PIPK"/>
    <property type="match status" value="1"/>
</dbReference>
<reference evidence="4" key="1">
    <citation type="submission" date="2023-10" db="EMBL/GenBank/DDBJ databases">
        <authorList>
            <person name="Chen Y."/>
            <person name="Shah S."/>
            <person name="Dougan E. K."/>
            <person name="Thang M."/>
            <person name="Chan C."/>
        </authorList>
    </citation>
    <scope>NUCLEOTIDE SEQUENCE [LARGE SCALE GENOMIC DNA]</scope>
</reference>
<dbReference type="Pfam" id="PF00168">
    <property type="entry name" value="C2"/>
    <property type="match status" value="1"/>
</dbReference>
<dbReference type="InterPro" id="IPR023610">
    <property type="entry name" value="PInositol-4/5-P-5/4-kinase"/>
</dbReference>
<evidence type="ECO:0000313" key="4">
    <source>
        <dbReference type="EMBL" id="CAK0847600.1"/>
    </source>
</evidence>
<feature type="domain" description="C2" evidence="2">
    <location>
        <begin position="220"/>
        <end position="344"/>
    </location>
</feature>
<keyword evidence="1" id="KW-0808">Transferase</keyword>
<proteinExistence type="predicted"/>
<keyword evidence="1" id="KW-0418">Kinase</keyword>
<dbReference type="SUPFAM" id="SSF56104">
    <property type="entry name" value="SAICAR synthase-like"/>
    <property type="match status" value="1"/>
</dbReference>
<evidence type="ECO:0000259" key="2">
    <source>
        <dbReference type="PROSITE" id="PS50004"/>
    </source>
</evidence>
<evidence type="ECO:0000259" key="3">
    <source>
        <dbReference type="PROSITE" id="PS51455"/>
    </source>
</evidence>
<dbReference type="SUPFAM" id="SSF49562">
    <property type="entry name" value="C2 domain (Calcium/lipid-binding domain, CaLB)"/>
    <property type="match status" value="1"/>
</dbReference>
<dbReference type="EMBL" id="CAUYUJ010014915">
    <property type="protein sequence ID" value="CAK0847600.1"/>
    <property type="molecule type" value="Genomic_DNA"/>
</dbReference>
<organism evidence="4 5">
    <name type="scientific">Prorocentrum cordatum</name>
    <dbReference type="NCBI Taxonomy" id="2364126"/>
    <lineage>
        <taxon>Eukaryota</taxon>
        <taxon>Sar</taxon>
        <taxon>Alveolata</taxon>
        <taxon>Dinophyceae</taxon>
        <taxon>Prorocentrales</taxon>
        <taxon>Prorocentraceae</taxon>
        <taxon>Prorocentrum</taxon>
    </lineage>
</organism>
<feature type="domain" description="PIPK" evidence="3">
    <location>
        <begin position="1"/>
        <end position="204"/>
    </location>
</feature>
<name>A0ABN9TNL0_9DINO</name>
<keyword evidence="1" id="KW-0067">ATP-binding</keyword>
<keyword evidence="1" id="KW-0547">Nucleotide-binding</keyword>